<sequence>MSKKRSRSTPASTEQPQVQPPLSTPGDSDWAAYQRTARVTSTTLIRVTEGLIDPEEIALHPETHLLDIFAHETEAAHVWHRRRRLADGGWIEGAVRLRYQEQELMPAAGVWDVVSLWFSLLQLIEEFQQEGRALVYFPDEPVPIALETVKRRVFFTVDETRVMVEPLPFLSSLVDEAEGFFQWVGRNVGADAADREIEAIRSRLTQP</sequence>
<dbReference type="GeneID" id="64345845"/>
<comment type="caution">
    <text evidence="2">The sequence shown here is derived from an EMBL/GenBank/DDBJ whole genome shotgun (WGS) entry which is preliminary data.</text>
</comment>
<dbReference type="Proteomes" id="UP000295163">
    <property type="component" value="Unassembled WGS sequence"/>
</dbReference>
<name>A0A4R5YLW4_KOCRO</name>
<evidence type="ECO:0000313" key="2">
    <source>
        <dbReference type="EMBL" id="TDL46514.1"/>
    </source>
</evidence>
<evidence type="ECO:0000313" key="3">
    <source>
        <dbReference type="Proteomes" id="UP000295163"/>
    </source>
</evidence>
<protein>
    <submittedName>
        <fullName evidence="2">Uncharacterized protein</fullName>
    </submittedName>
</protein>
<dbReference type="AlphaFoldDB" id="A0A4R5YLW4"/>
<dbReference type="EMBL" id="SMZT01000001">
    <property type="protein sequence ID" value="TDL46514.1"/>
    <property type="molecule type" value="Genomic_DNA"/>
</dbReference>
<proteinExistence type="predicted"/>
<organism evidence="2 3">
    <name type="scientific">Kocuria rosea</name>
    <name type="common">Deinococcus erythromyxa</name>
    <name type="synonym">Micrococcus rubens</name>
    <dbReference type="NCBI Taxonomy" id="1275"/>
    <lineage>
        <taxon>Bacteria</taxon>
        <taxon>Bacillati</taxon>
        <taxon>Actinomycetota</taxon>
        <taxon>Actinomycetes</taxon>
        <taxon>Micrococcales</taxon>
        <taxon>Micrococcaceae</taxon>
        <taxon>Kocuria</taxon>
    </lineage>
</organism>
<feature type="region of interest" description="Disordered" evidence="1">
    <location>
        <begin position="1"/>
        <end position="29"/>
    </location>
</feature>
<evidence type="ECO:0000256" key="1">
    <source>
        <dbReference type="SAM" id="MobiDB-lite"/>
    </source>
</evidence>
<reference evidence="2 3" key="1">
    <citation type="submission" date="2019-03" db="EMBL/GenBank/DDBJ databases">
        <title>Genome Sequencing and Assembly of Various Microbes Isolated from Partially Reclaimed Soil and Acid Mine Drainage (AMD) Site.</title>
        <authorList>
            <person name="Steinbock B."/>
            <person name="Bechtold R."/>
            <person name="Sevigny J.L."/>
            <person name="Thomas D."/>
            <person name="Cuthill L.R."/>
            <person name="Aveiro Johannsen E.J."/>
            <person name="Thomas K."/>
            <person name="Ghosh A."/>
        </authorList>
    </citation>
    <scope>NUCLEOTIDE SEQUENCE [LARGE SCALE GENOMIC DNA]</scope>
    <source>
        <strain evidence="2 3">S-A3</strain>
    </source>
</reference>
<gene>
    <name evidence="2" type="ORF">E2R59_00365</name>
</gene>
<feature type="compositionally biased region" description="Polar residues" evidence="1">
    <location>
        <begin position="8"/>
        <end position="17"/>
    </location>
</feature>
<accession>A0A4R5YLW4</accession>
<dbReference type="RefSeq" id="WP_133408793.1">
    <property type="nucleotide sequence ID" value="NZ_SMZT01000001.1"/>
</dbReference>